<dbReference type="GO" id="GO:0046872">
    <property type="term" value="F:metal ion binding"/>
    <property type="evidence" value="ECO:0007669"/>
    <property type="project" value="UniProtKB-KW"/>
</dbReference>
<dbReference type="InterPro" id="IPR036663">
    <property type="entry name" value="Fumarylacetoacetase_C_sf"/>
</dbReference>
<dbReference type="GO" id="GO:0019752">
    <property type="term" value="P:carboxylic acid metabolic process"/>
    <property type="evidence" value="ECO:0007669"/>
    <property type="project" value="UniProtKB-ARBA"/>
</dbReference>
<dbReference type="Gene3D" id="3.90.850.10">
    <property type="entry name" value="Fumarylacetoacetase-like, C-terminal domain"/>
    <property type="match status" value="1"/>
</dbReference>
<reference evidence="4 5" key="1">
    <citation type="submission" date="2018-03" db="EMBL/GenBank/DDBJ databases">
        <title>Genomic Encyclopedia of Archaeal and Bacterial Type Strains, Phase II (KMG-II): from individual species to whole genera.</title>
        <authorList>
            <person name="Goeker M."/>
        </authorList>
    </citation>
    <scope>NUCLEOTIDE SEQUENCE [LARGE SCALE GENOMIC DNA]</scope>
    <source>
        <strain evidence="4 5">DSM 100212</strain>
    </source>
</reference>
<evidence type="ECO:0000256" key="1">
    <source>
        <dbReference type="ARBA" id="ARBA00010211"/>
    </source>
</evidence>
<feature type="domain" description="Fumarylacetoacetase-like C-terminal" evidence="3">
    <location>
        <begin position="70"/>
        <end position="276"/>
    </location>
</feature>
<dbReference type="RefSeq" id="WP_106265911.1">
    <property type="nucleotide sequence ID" value="NZ_PVTQ01000010.1"/>
</dbReference>
<dbReference type="PANTHER" id="PTHR42796">
    <property type="entry name" value="FUMARYLACETOACETATE HYDROLASE DOMAIN-CONTAINING PROTEIN 2A-RELATED"/>
    <property type="match status" value="1"/>
</dbReference>
<dbReference type="FunFam" id="3.90.850.10:FF:000002">
    <property type="entry name" value="2-hydroxyhepta-2,4-diene-1,7-dioate isomerase"/>
    <property type="match status" value="1"/>
</dbReference>
<organism evidence="4 5">
    <name type="scientific">Donghicola tyrosinivorans</name>
    <dbReference type="NCBI Taxonomy" id="1652492"/>
    <lineage>
        <taxon>Bacteria</taxon>
        <taxon>Pseudomonadati</taxon>
        <taxon>Pseudomonadota</taxon>
        <taxon>Alphaproteobacteria</taxon>
        <taxon>Rhodobacterales</taxon>
        <taxon>Roseobacteraceae</taxon>
        <taxon>Donghicola</taxon>
    </lineage>
</organism>
<protein>
    <submittedName>
        <fullName evidence="4">2-keto-4-pentenoate hydratase/2-oxohepta-3-ene-1,7-dioic acid hydratase in catechol pathway</fullName>
    </submittedName>
</protein>
<comment type="caution">
    <text evidence="4">The sequence shown here is derived from an EMBL/GenBank/DDBJ whole genome shotgun (WGS) entry which is preliminary data.</text>
</comment>
<dbReference type="AlphaFoldDB" id="A0A2T0WKL3"/>
<dbReference type="InterPro" id="IPR051121">
    <property type="entry name" value="FAH"/>
</dbReference>
<keyword evidence="5" id="KW-1185">Reference proteome</keyword>
<dbReference type="SUPFAM" id="SSF56529">
    <property type="entry name" value="FAH"/>
    <property type="match status" value="1"/>
</dbReference>
<dbReference type="GO" id="GO:0016853">
    <property type="term" value="F:isomerase activity"/>
    <property type="evidence" value="ECO:0007669"/>
    <property type="project" value="UniProtKB-ARBA"/>
</dbReference>
<evidence type="ECO:0000259" key="3">
    <source>
        <dbReference type="Pfam" id="PF01557"/>
    </source>
</evidence>
<dbReference type="PANTHER" id="PTHR42796:SF4">
    <property type="entry name" value="FUMARYLACETOACETATE HYDROLASE DOMAIN-CONTAINING PROTEIN 2A"/>
    <property type="match status" value="1"/>
</dbReference>
<proteinExistence type="inferred from homology"/>
<dbReference type="EMBL" id="PVTQ01000010">
    <property type="protein sequence ID" value="PRY87249.1"/>
    <property type="molecule type" value="Genomic_DNA"/>
</dbReference>
<evidence type="ECO:0000313" key="4">
    <source>
        <dbReference type="EMBL" id="PRY87249.1"/>
    </source>
</evidence>
<gene>
    <name evidence="4" type="ORF">CLV74_11023</name>
</gene>
<dbReference type="Pfam" id="PF01557">
    <property type="entry name" value="FAA_hydrolase"/>
    <property type="match status" value="1"/>
</dbReference>
<sequence length="279" mass="29997">MKLVSYVNGDAASYGVLENGAVWDLPARGAPAQITDFIASGGALPKALEGDGDFSIDTLTLLPVVPNPGKIICIGLNYQAHKEEGVRDPDDKPMLFARWPETLIGHKAPLVIPRISDKLDFEAEMVAVIGRDTGRNLPAEKALDYVFGYACMNEGSVRDWQRHSSQVTAGKNFVGTGAVGPWLVTADEVGDPQALELSLTVNGQTMQQANTADMIWPVAEMIAYITNWIPLRAGDMIATGTPAGVGSRRTPPVFLKEGDVVEVTIDRLGTLRNRVVKEG</sequence>
<dbReference type="InterPro" id="IPR011234">
    <property type="entry name" value="Fumarylacetoacetase-like_C"/>
</dbReference>
<dbReference type="Proteomes" id="UP000238392">
    <property type="component" value="Unassembled WGS sequence"/>
</dbReference>
<evidence type="ECO:0000313" key="5">
    <source>
        <dbReference type="Proteomes" id="UP000238392"/>
    </source>
</evidence>
<accession>A0A2T0WKL3</accession>
<name>A0A2T0WKL3_9RHOB</name>
<keyword evidence="2" id="KW-0479">Metal-binding</keyword>
<evidence type="ECO:0000256" key="2">
    <source>
        <dbReference type="ARBA" id="ARBA00022723"/>
    </source>
</evidence>
<comment type="similarity">
    <text evidence="1">Belongs to the FAH family.</text>
</comment>
<dbReference type="OrthoDB" id="5197601at2"/>